<gene>
    <name evidence="1" type="ORF">TSPGSL018_29757</name>
</gene>
<sequence length="68" mass="7490">EPRRDLPEAVDGGPRQVALRHRRLPRPPQCEEAAVGIDGSDRLLGEGNVAEFCGLPEGPILVRRQRLP</sequence>
<feature type="non-terminal residue" evidence="1">
    <location>
        <position position="1"/>
    </location>
</feature>
<protein>
    <submittedName>
        <fullName evidence="1">Uncharacterized protein</fullName>
    </submittedName>
</protein>
<dbReference type="EMBL" id="GBEZ01027163">
    <property type="protein sequence ID" value="JAC60115.1"/>
    <property type="molecule type" value="Transcribed_RNA"/>
</dbReference>
<evidence type="ECO:0000313" key="1">
    <source>
        <dbReference type="EMBL" id="JAC60115.1"/>
    </source>
</evidence>
<proteinExistence type="predicted"/>
<reference evidence="1" key="1">
    <citation type="submission" date="2014-05" db="EMBL/GenBank/DDBJ databases">
        <title>The transcriptome of the halophilic microalga Tetraselmis sp. GSL018 isolated from the Great Salt Lake, Utah.</title>
        <authorList>
            <person name="Jinkerson R.E."/>
            <person name="D'Adamo S."/>
            <person name="Posewitz M.C."/>
        </authorList>
    </citation>
    <scope>NUCLEOTIDE SEQUENCE</scope>
    <source>
        <strain evidence="1">GSL018</strain>
    </source>
</reference>
<feature type="non-terminal residue" evidence="1">
    <location>
        <position position="68"/>
    </location>
</feature>
<accession>A0A061QNX0</accession>
<dbReference type="AlphaFoldDB" id="A0A061QNX0"/>
<organism evidence="1">
    <name type="scientific">Tetraselmis sp. GSL018</name>
    <dbReference type="NCBI Taxonomy" id="582737"/>
    <lineage>
        <taxon>Eukaryota</taxon>
        <taxon>Viridiplantae</taxon>
        <taxon>Chlorophyta</taxon>
        <taxon>core chlorophytes</taxon>
        <taxon>Chlorodendrophyceae</taxon>
        <taxon>Chlorodendrales</taxon>
        <taxon>Chlorodendraceae</taxon>
        <taxon>Tetraselmis</taxon>
    </lineage>
</organism>
<name>A0A061QNX0_9CHLO</name>